<proteinExistence type="predicted"/>
<feature type="compositionally biased region" description="Basic residues" evidence="1">
    <location>
        <begin position="18"/>
        <end position="28"/>
    </location>
</feature>
<name>A0A3R6ZE00_APHAT</name>
<gene>
    <name evidence="2" type="ORF">DYB35_009857</name>
</gene>
<dbReference type="VEuPathDB" id="FungiDB:H257_09923"/>
<feature type="region of interest" description="Disordered" evidence="1">
    <location>
        <begin position="1"/>
        <end position="35"/>
    </location>
</feature>
<evidence type="ECO:0000313" key="2">
    <source>
        <dbReference type="EMBL" id="RHY87030.1"/>
    </source>
</evidence>
<evidence type="ECO:0000313" key="3">
    <source>
        <dbReference type="Proteomes" id="UP000285712"/>
    </source>
</evidence>
<sequence length="351" mass="38599">QLPLRSVGSKGTPIGTTTHHRHSTHAHTPRRDSLSSSAQLTVTVVQVAALPFRKVVESSMLPQHGLRCKFHLSVGGKALGVVGATASTAGQANALVWQEGGGCSSMQLNVALSRDLWLGIDVLCGSLIIAQRQRYRAYVEAHLVAVLKKHKLCVFAVGKGDDILSAAIPGHDILLVGGTDLVILDDLVTKNPSDLHFLPRVKLAIQVKREVDINSTYEAMSQLIALDALAPDYVMVLLTDLTTTWEFLWISDIHPPCIHKMYVATPGDAFQVIRAIVDDDETELELACMERPLKRRKLDEACEDAGDGIRERVQQYYDIQSMLGPDDDMAEALARDIVRCIPQYRAHIEFK</sequence>
<accession>A0A3R6ZE00</accession>
<dbReference type="AlphaFoldDB" id="A0A3R6ZE00"/>
<comment type="caution">
    <text evidence="2">The sequence shown here is derived from an EMBL/GenBank/DDBJ whole genome shotgun (WGS) entry which is preliminary data.</text>
</comment>
<dbReference type="EMBL" id="QUTG01004850">
    <property type="protein sequence ID" value="RHY87030.1"/>
    <property type="molecule type" value="Genomic_DNA"/>
</dbReference>
<evidence type="ECO:0000256" key="1">
    <source>
        <dbReference type="SAM" id="MobiDB-lite"/>
    </source>
</evidence>
<protein>
    <submittedName>
        <fullName evidence="2">Uncharacterized protein</fullName>
    </submittedName>
</protein>
<organism evidence="2 3">
    <name type="scientific">Aphanomyces astaci</name>
    <name type="common">Crayfish plague agent</name>
    <dbReference type="NCBI Taxonomy" id="112090"/>
    <lineage>
        <taxon>Eukaryota</taxon>
        <taxon>Sar</taxon>
        <taxon>Stramenopiles</taxon>
        <taxon>Oomycota</taxon>
        <taxon>Saprolegniomycetes</taxon>
        <taxon>Saprolegniales</taxon>
        <taxon>Verrucalvaceae</taxon>
        <taxon>Aphanomyces</taxon>
    </lineage>
</organism>
<reference evidence="2 3" key="1">
    <citation type="submission" date="2018-08" db="EMBL/GenBank/DDBJ databases">
        <title>Aphanomyces genome sequencing and annotation.</title>
        <authorList>
            <person name="Minardi D."/>
            <person name="Oidtmann B."/>
            <person name="Van Der Giezen M."/>
            <person name="Studholme D.J."/>
        </authorList>
    </citation>
    <scope>NUCLEOTIDE SEQUENCE [LARGE SCALE GENOMIC DNA]</scope>
    <source>
        <strain evidence="2 3">Sv</strain>
    </source>
</reference>
<dbReference type="Proteomes" id="UP000285712">
    <property type="component" value="Unassembled WGS sequence"/>
</dbReference>
<feature type="non-terminal residue" evidence="2">
    <location>
        <position position="1"/>
    </location>
</feature>